<dbReference type="PANTHER" id="PTHR24148">
    <property type="entry name" value="ANKYRIN REPEAT DOMAIN-CONTAINING PROTEIN 39 HOMOLOG-RELATED"/>
    <property type="match status" value="1"/>
</dbReference>
<gene>
    <name evidence="2" type="ORF">CT0861_05044</name>
</gene>
<proteinExistence type="predicted"/>
<protein>
    <submittedName>
        <fullName evidence="2">Heterokaryon incompatibility protein</fullName>
    </submittedName>
</protein>
<evidence type="ECO:0000313" key="3">
    <source>
        <dbReference type="Proteomes" id="UP000076552"/>
    </source>
</evidence>
<dbReference type="Pfam" id="PF06985">
    <property type="entry name" value="HET"/>
    <property type="match status" value="1"/>
</dbReference>
<dbReference type="Pfam" id="PF26639">
    <property type="entry name" value="Het-6_barrel"/>
    <property type="match status" value="1"/>
</dbReference>
<dbReference type="EMBL" id="LFIV01000022">
    <property type="protein sequence ID" value="KZL75508.1"/>
    <property type="molecule type" value="Genomic_DNA"/>
</dbReference>
<dbReference type="InterPro" id="IPR052895">
    <property type="entry name" value="HetReg/Transcr_Mod"/>
</dbReference>
<dbReference type="InterPro" id="IPR010730">
    <property type="entry name" value="HET"/>
</dbReference>
<comment type="caution">
    <text evidence="2">The sequence shown here is derived from an EMBL/GenBank/DDBJ whole genome shotgun (WGS) entry which is preliminary data.</text>
</comment>
<accession>A0A166WB27</accession>
<dbReference type="PANTHER" id="PTHR24148:SF64">
    <property type="entry name" value="HETEROKARYON INCOMPATIBILITY DOMAIN-CONTAINING PROTEIN"/>
    <property type="match status" value="1"/>
</dbReference>
<dbReference type="OrthoDB" id="2504919at2759"/>
<evidence type="ECO:0000259" key="1">
    <source>
        <dbReference type="Pfam" id="PF06985"/>
    </source>
</evidence>
<dbReference type="Proteomes" id="UP000076552">
    <property type="component" value="Unassembled WGS sequence"/>
</dbReference>
<reference evidence="2 3" key="1">
    <citation type="submission" date="2015-06" db="EMBL/GenBank/DDBJ databases">
        <title>Survival trade-offs in plant roots during colonization by closely related pathogenic and mutualistic fungi.</title>
        <authorList>
            <person name="Hacquard S."/>
            <person name="Kracher B."/>
            <person name="Hiruma K."/>
            <person name="Weinman A."/>
            <person name="Muench P."/>
            <person name="Garrido Oter R."/>
            <person name="Ver Loren van Themaat E."/>
            <person name="Dallerey J.-F."/>
            <person name="Damm U."/>
            <person name="Henrissat B."/>
            <person name="Lespinet O."/>
            <person name="Thon M."/>
            <person name="Kemen E."/>
            <person name="McHardy A.C."/>
            <person name="Schulze-Lefert P."/>
            <person name="O'Connell R.J."/>
        </authorList>
    </citation>
    <scope>NUCLEOTIDE SEQUENCE [LARGE SCALE GENOMIC DNA]</scope>
    <source>
        <strain evidence="2 3">0861</strain>
    </source>
</reference>
<keyword evidence="3" id="KW-1185">Reference proteome</keyword>
<sequence>MLAEIVCSGFQRPVTVSLFDGLRRLRTPDRMVTAWADAICINQSDDDEKAHQVNLMGAIYDRAAEVVVWLGKDSNDLAGAAFEGLITTNTAIQNGTHMSHSVVPEAFLTLSNGNESQKAASYPIQQSSSNLRQLLKAQHLTAIKALFQLPWFTRVWVLQEVGLASEATAFWGNSHIVFSEIAMFILFSMTEENMDFTLGQDVKDIISGPPYYAFWNVWSTYNKKDSWVVRCPSLKDFSERQASECRIDFLVVLEASRRFSATNALDHVFAFLGHPKALVPATSKPLVQADYKITLEDLHLIIASRLAKQSLNFLVQVQNQPASLGQDCTFSSWIPQWNINHDDAPTAFWEAWDASLRATKRPAFDSRLYGTRLHVSALLFDTVVHYTEVMKKSDFDRSSSGPGDLVEDCWKLTEKAAKLQPHMYGNNALLSFALTIICHHRSKHTGKEEYQSLLALFVRFCALYNETFWKENLEKYGISFLNSHPLSERRIVAQFQEYGTNRRFFVSDRGYWGLGPSLMQQGDVCAILFGGDVPFILRPTSKKGQYRFVGQAYIYGAMYGEVVEKWEGGHATYEKDDICLI</sequence>
<dbReference type="AlphaFoldDB" id="A0A166WB27"/>
<dbReference type="STRING" id="708197.A0A166WB27"/>
<name>A0A166WB27_9PEZI</name>
<organism evidence="2 3">
    <name type="scientific">Colletotrichum tofieldiae</name>
    <dbReference type="NCBI Taxonomy" id="708197"/>
    <lineage>
        <taxon>Eukaryota</taxon>
        <taxon>Fungi</taxon>
        <taxon>Dikarya</taxon>
        <taxon>Ascomycota</taxon>
        <taxon>Pezizomycotina</taxon>
        <taxon>Sordariomycetes</taxon>
        <taxon>Hypocreomycetidae</taxon>
        <taxon>Glomerellales</taxon>
        <taxon>Glomerellaceae</taxon>
        <taxon>Colletotrichum</taxon>
        <taxon>Colletotrichum spaethianum species complex</taxon>
    </lineage>
</organism>
<evidence type="ECO:0000313" key="2">
    <source>
        <dbReference type="EMBL" id="KZL75508.1"/>
    </source>
</evidence>
<feature type="domain" description="Heterokaryon incompatibility" evidence="1">
    <location>
        <begin position="7"/>
        <end position="160"/>
    </location>
</feature>